<keyword evidence="3" id="KW-1185">Reference proteome</keyword>
<dbReference type="Proteomes" id="UP000799324">
    <property type="component" value="Unassembled WGS sequence"/>
</dbReference>
<dbReference type="AlphaFoldDB" id="A0A6A6T3X6"/>
<dbReference type="OrthoDB" id="5377039at2759"/>
<organism evidence="2 3">
    <name type="scientific">Lophiostoma macrostomum CBS 122681</name>
    <dbReference type="NCBI Taxonomy" id="1314788"/>
    <lineage>
        <taxon>Eukaryota</taxon>
        <taxon>Fungi</taxon>
        <taxon>Dikarya</taxon>
        <taxon>Ascomycota</taxon>
        <taxon>Pezizomycotina</taxon>
        <taxon>Dothideomycetes</taxon>
        <taxon>Pleosporomycetidae</taxon>
        <taxon>Pleosporales</taxon>
        <taxon>Lophiostomataceae</taxon>
        <taxon>Lophiostoma</taxon>
    </lineage>
</organism>
<feature type="region of interest" description="Disordered" evidence="1">
    <location>
        <begin position="1"/>
        <end position="121"/>
    </location>
</feature>
<name>A0A6A6T3X6_9PLEO</name>
<evidence type="ECO:0000313" key="3">
    <source>
        <dbReference type="Proteomes" id="UP000799324"/>
    </source>
</evidence>
<sequence length="153" mass="16443">MSDADGDSTMHSSPELGADDEMFPDEAGPSTPRNAATYALDPASELSPPNSQGPSNLPRDDTFSAALSGSPSLNQNGKRVLAPTSTGLSQNAHTDAETGYQWSKPEDQPGWEWKNTRAREDEARSLDQIVGLGSMIRTRYGDPLDPTVPAKRR</sequence>
<evidence type="ECO:0000256" key="1">
    <source>
        <dbReference type="SAM" id="MobiDB-lite"/>
    </source>
</evidence>
<evidence type="ECO:0000313" key="2">
    <source>
        <dbReference type="EMBL" id="KAF2653871.1"/>
    </source>
</evidence>
<dbReference type="EMBL" id="MU004373">
    <property type="protein sequence ID" value="KAF2653871.1"/>
    <property type="molecule type" value="Genomic_DNA"/>
</dbReference>
<protein>
    <submittedName>
        <fullName evidence="2">Uncharacterized protein</fullName>
    </submittedName>
</protein>
<feature type="compositionally biased region" description="Polar residues" evidence="1">
    <location>
        <begin position="65"/>
        <end position="93"/>
    </location>
</feature>
<proteinExistence type="predicted"/>
<reference evidence="2" key="1">
    <citation type="journal article" date="2020" name="Stud. Mycol.">
        <title>101 Dothideomycetes genomes: a test case for predicting lifestyles and emergence of pathogens.</title>
        <authorList>
            <person name="Haridas S."/>
            <person name="Albert R."/>
            <person name="Binder M."/>
            <person name="Bloem J."/>
            <person name="Labutti K."/>
            <person name="Salamov A."/>
            <person name="Andreopoulos B."/>
            <person name="Baker S."/>
            <person name="Barry K."/>
            <person name="Bills G."/>
            <person name="Bluhm B."/>
            <person name="Cannon C."/>
            <person name="Castanera R."/>
            <person name="Culley D."/>
            <person name="Daum C."/>
            <person name="Ezra D."/>
            <person name="Gonzalez J."/>
            <person name="Henrissat B."/>
            <person name="Kuo A."/>
            <person name="Liang C."/>
            <person name="Lipzen A."/>
            <person name="Lutzoni F."/>
            <person name="Magnuson J."/>
            <person name="Mondo S."/>
            <person name="Nolan M."/>
            <person name="Ohm R."/>
            <person name="Pangilinan J."/>
            <person name="Park H.-J."/>
            <person name="Ramirez L."/>
            <person name="Alfaro M."/>
            <person name="Sun H."/>
            <person name="Tritt A."/>
            <person name="Yoshinaga Y."/>
            <person name="Zwiers L.-H."/>
            <person name="Turgeon B."/>
            <person name="Goodwin S."/>
            <person name="Spatafora J."/>
            <person name="Crous P."/>
            <person name="Grigoriev I."/>
        </authorList>
    </citation>
    <scope>NUCLEOTIDE SEQUENCE</scope>
    <source>
        <strain evidence="2">CBS 122681</strain>
    </source>
</reference>
<gene>
    <name evidence="2" type="ORF">K491DRAFT_497758</name>
</gene>
<accession>A0A6A6T3X6</accession>